<gene>
    <name evidence="2" type="ORF">VB739_07085</name>
</gene>
<dbReference type="InterPro" id="IPR000073">
    <property type="entry name" value="AB_hydrolase_1"/>
</dbReference>
<reference evidence="2 3" key="1">
    <citation type="submission" date="2023-12" db="EMBL/GenBank/DDBJ databases">
        <title>Baltic Sea Cyanobacteria.</title>
        <authorList>
            <person name="Delbaje E."/>
            <person name="Fewer D.P."/>
            <person name="Shishido T.K."/>
        </authorList>
    </citation>
    <scope>NUCLEOTIDE SEQUENCE [LARGE SCALE GENOMIC DNA]</scope>
    <source>
        <strain evidence="2 3">UHCC 0281</strain>
    </source>
</reference>
<feature type="domain" description="AB hydrolase-1" evidence="1">
    <location>
        <begin position="57"/>
        <end position="293"/>
    </location>
</feature>
<keyword evidence="3" id="KW-1185">Reference proteome</keyword>
<protein>
    <submittedName>
        <fullName evidence="2">Alpha/beta fold hydrolase</fullName>
    </submittedName>
</protein>
<comment type="caution">
    <text evidence="2">The sequence shown here is derived from an EMBL/GenBank/DDBJ whole genome shotgun (WGS) entry which is preliminary data.</text>
</comment>
<dbReference type="Pfam" id="PF12697">
    <property type="entry name" value="Abhydrolase_6"/>
    <property type="match status" value="1"/>
</dbReference>
<dbReference type="InterPro" id="IPR029058">
    <property type="entry name" value="AB_hydrolase_fold"/>
</dbReference>
<evidence type="ECO:0000313" key="2">
    <source>
        <dbReference type="EMBL" id="MEA5442311.1"/>
    </source>
</evidence>
<dbReference type="EMBL" id="JAYGHY010000016">
    <property type="protein sequence ID" value="MEA5442311.1"/>
    <property type="molecule type" value="Genomic_DNA"/>
</dbReference>
<evidence type="ECO:0000313" key="3">
    <source>
        <dbReference type="Proteomes" id="UP001302329"/>
    </source>
</evidence>
<dbReference type="RefSeq" id="WP_323356386.1">
    <property type="nucleotide sequence ID" value="NZ_JAYGHY010000016.1"/>
</dbReference>
<sequence>MRSSLTRPPSGRDLVTAAADSLLDPLGRALAGQVQWWELPGHPEHWPVAVLGEGPPLLLLHGFDSSFLEFRRLAPLLAASHRLLIPDLHGFGFCPRPADRDYTPEAVLRHLDAWLEAFDRQVPAGEQTLGLIGASMGGAVAVALARRHPTRFGRLLLLAPAGLTGRPMPLPPLLDGLGVRFLALPKVRGGLCRSAFADPDRDVGPAELEIASLHLRAPGWAEALRRFARSGGFAGCGAPLPPQPLAVLWGADDRILRAPQKRAAQALLGSRITELAACGHLPHIDQPERVAAAWLGSPCAPIPTPP</sequence>
<dbReference type="Gene3D" id="3.40.50.1820">
    <property type="entry name" value="alpha/beta hydrolase"/>
    <property type="match status" value="1"/>
</dbReference>
<dbReference type="SUPFAM" id="SSF53474">
    <property type="entry name" value="alpha/beta-Hydrolases"/>
    <property type="match status" value="1"/>
</dbReference>
<keyword evidence="2" id="KW-0378">Hydrolase</keyword>
<dbReference type="GO" id="GO:0016787">
    <property type="term" value="F:hydrolase activity"/>
    <property type="evidence" value="ECO:0007669"/>
    <property type="project" value="UniProtKB-KW"/>
</dbReference>
<name>A0ABU5SUV5_9CYAN</name>
<dbReference type="Proteomes" id="UP001302329">
    <property type="component" value="Unassembled WGS sequence"/>
</dbReference>
<dbReference type="PANTHER" id="PTHR43689:SF8">
    <property type="entry name" value="ALPHA_BETA-HYDROLASES SUPERFAMILY PROTEIN"/>
    <property type="match status" value="1"/>
</dbReference>
<accession>A0ABU5SUV5</accession>
<proteinExistence type="predicted"/>
<dbReference type="PRINTS" id="PR00111">
    <property type="entry name" value="ABHYDROLASE"/>
</dbReference>
<evidence type="ECO:0000259" key="1">
    <source>
        <dbReference type="Pfam" id="PF12697"/>
    </source>
</evidence>
<organism evidence="2 3">
    <name type="scientific">Cyanobium gracile UHCC 0281</name>
    <dbReference type="NCBI Taxonomy" id="3110309"/>
    <lineage>
        <taxon>Bacteria</taxon>
        <taxon>Bacillati</taxon>
        <taxon>Cyanobacteriota</taxon>
        <taxon>Cyanophyceae</taxon>
        <taxon>Synechococcales</taxon>
        <taxon>Prochlorococcaceae</taxon>
        <taxon>Cyanobium</taxon>
    </lineage>
</organism>
<dbReference type="PANTHER" id="PTHR43689">
    <property type="entry name" value="HYDROLASE"/>
    <property type="match status" value="1"/>
</dbReference>